<feature type="compositionally biased region" description="Basic residues" evidence="1">
    <location>
        <begin position="1"/>
        <end position="14"/>
    </location>
</feature>
<name>A0A9X0DEZ4_9HELO</name>
<evidence type="ECO:0000313" key="3">
    <source>
        <dbReference type="Proteomes" id="UP001152300"/>
    </source>
</evidence>
<dbReference type="EMBL" id="JAPEIS010000015">
    <property type="protein sequence ID" value="KAJ8059177.1"/>
    <property type="molecule type" value="Genomic_DNA"/>
</dbReference>
<evidence type="ECO:0000313" key="2">
    <source>
        <dbReference type="EMBL" id="KAJ8059177.1"/>
    </source>
</evidence>
<sequence>MKKLFNKILHRKKSSATLSPPPPPPPPPPSPHPRYNPKDWLHRAQNLDSPDDIRNLLTEIFSAPENWWHQFNSHCEDILRTKYKHLEDGELPKNWKEEMWNTYLPNRMEELRRYYGAELKRQLGNGREKAMGVGKIRRCVDWIIFCLVELEEMGYDCVW</sequence>
<feature type="region of interest" description="Disordered" evidence="1">
    <location>
        <begin position="1"/>
        <end position="38"/>
    </location>
</feature>
<dbReference type="SUPFAM" id="SSF101447">
    <property type="entry name" value="Formin homology 2 domain (FH2 domain)"/>
    <property type="match status" value="1"/>
</dbReference>
<keyword evidence="3" id="KW-1185">Reference proteome</keyword>
<reference evidence="2" key="1">
    <citation type="submission" date="2022-11" db="EMBL/GenBank/DDBJ databases">
        <title>Genome Resource of Sclerotinia nivalis Strain SnTB1, a Plant Pathogen Isolated from American Ginseng.</title>
        <authorList>
            <person name="Fan S."/>
        </authorList>
    </citation>
    <scope>NUCLEOTIDE SEQUENCE</scope>
    <source>
        <strain evidence="2">SnTB1</strain>
    </source>
</reference>
<dbReference type="OrthoDB" id="3505904at2759"/>
<feature type="compositionally biased region" description="Pro residues" evidence="1">
    <location>
        <begin position="19"/>
        <end position="34"/>
    </location>
</feature>
<accession>A0A9X0DEZ4</accession>
<dbReference type="AlphaFoldDB" id="A0A9X0DEZ4"/>
<comment type="caution">
    <text evidence="2">The sequence shown here is derived from an EMBL/GenBank/DDBJ whole genome shotgun (WGS) entry which is preliminary data.</text>
</comment>
<evidence type="ECO:0000256" key="1">
    <source>
        <dbReference type="SAM" id="MobiDB-lite"/>
    </source>
</evidence>
<proteinExistence type="predicted"/>
<dbReference type="Proteomes" id="UP001152300">
    <property type="component" value="Unassembled WGS sequence"/>
</dbReference>
<gene>
    <name evidence="2" type="ORF">OCU04_012150</name>
</gene>
<organism evidence="2 3">
    <name type="scientific">Sclerotinia nivalis</name>
    <dbReference type="NCBI Taxonomy" id="352851"/>
    <lineage>
        <taxon>Eukaryota</taxon>
        <taxon>Fungi</taxon>
        <taxon>Dikarya</taxon>
        <taxon>Ascomycota</taxon>
        <taxon>Pezizomycotina</taxon>
        <taxon>Leotiomycetes</taxon>
        <taxon>Helotiales</taxon>
        <taxon>Sclerotiniaceae</taxon>
        <taxon>Sclerotinia</taxon>
    </lineage>
</organism>
<protein>
    <submittedName>
        <fullName evidence="2">Uncharacterized protein</fullName>
    </submittedName>
</protein>